<dbReference type="OrthoDB" id="9995526at2759"/>
<keyword evidence="4" id="KW-0819">tRNA processing</keyword>
<dbReference type="InterPro" id="IPR014780">
    <property type="entry name" value="tRNA_psdUridine_synth_TruB"/>
</dbReference>
<sequence length="339" mass="37338">MLKLVNEARVQATARLAAASVSLSGLFAVNKPPGISCAGVLDYLKRNLGMENNAMPFAEHFEREEGLRKTGKKVFRRKYPSTLRVGHAGTLDVEAAGVLVLGVNNGCKLLSDYLVGDKSYLATGRLGVATDSYDAEGKITDVSPTESVTSDMILNVIPQFVGSIKQIPPLYSAIRMDGKRLYEYMREGHPIPDTIKPRNVKIDDIKLVYYKQQLSQTFGKCVAMPANCIEYFSSGKYKWNKGLQNKKLCVGDSLFPYVNQPNAPTFQLLVQSGGGVYIRSLIHDIGMQLKCNATMITLVRTSQGPFILGRDTIDVHDLPYIDKIIGAMRHTEQVLNGNS</sequence>
<organism evidence="8 9">
    <name type="scientific">Coemansia spiralis</name>
    <dbReference type="NCBI Taxonomy" id="417178"/>
    <lineage>
        <taxon>Eukaryota</taxon>
        <taxon>Fungi</taxon>
        <taxon>Fungi incertae sedis</taxon>
        <taxon>Zoopagomycota</taxon>
        <taxon>Kickxellomycotina</taxon>
        <taxon>Kickxellomycetes</taxon>
        <taxon>Kickxellales</taxon>
        <taxon>Kickxellaceae</taxon>
        <taxon>Coemansia</taxon>
    </lineage>
</organism>
<accession>A0A9W8G5Q6</accession>
<dbReference type="AlphaFoldDB" id="A0A9W8G5Q6"/>
<keyword evidence="5 8" id="KW-0413">Isomerase</keyword>
<dbReference type="HAMAP" id="MF_01080">
    <property type="entry name" value="TruB_bact"/>
    <property type="match status" value="1"/>
</dbReference>
<evidence type="ECO:0000256" key="4">
    <source>
        <dbReference type="ARBA" id="ARBA00022694"/>
    </source>
</evidence>
<dbReference type="GO" id="GO:0003723">
    <property type="term" value="F:RNA binding"/>
    <property type="evidence" value="ECO:0007669"/>
    <property type="project" value="InterPro"/>
</dbReference>
<gene>
    <name evidence="8" type="primary">TRUB1</name>
    <name evidence="8" type="ORF">GGI25_003580</name>
</gene>
<comment type="catalytic activity">
    <reaction evidence="1">
        <text>a uridine in mRNA = a pseudouridine in mRNA</text>
        <dbReference type="Rhea" id="RHEA:56644"/>
        <dbReference type="Rhea" id="RHEA-COMP:14658"/>
        <dbReference type="Rhea" id="RHEA-COMP:14659"/>
        <dbReference type="ChEBI" id="CHEBI:65314"/>
        <dbReference type="ChEBI" id="CHEBI:65315"/>
    </reaction>
</comment>
<comment type="similarity">
    <text evidence="2">Belongs to the pseudouridine synthase TruB family.</text>
</comment>
<feature type="domain" description="Pseudouridine synthase II N-terminal" evidence="6">
    <location>
        <begin position="81"/>
        <end position="214"/>
    </location>
</feature>
<evidence type="ECO:0000256" key="2">
    <source>
        <dbReference type="ARBA" id="ARBA00008999"/>
    </source>
</evidence>
<dbReference type="GO" id="GO:0005634">
    <property type="term" value="C:nucleus"/>
    <property type="evidence" value="ECO:0007669"/>
    <property type="project" value="TreeGrafter"/>
</dbReference>
<evidence type="ECO:0000313" key="8">
    <source>
        <dbReference type="EMBL" id="KAJ2676430.1"/>
    </source>
</evidence>
<dbReference type="InterPro" id="IPR002501">
    <property type="entry name" value="PsdUridine_synth_N"/>
</dbReference>
<dbReference type="PANTHER" id="PTHR13767">
    <property type="entry name" value="TRNA-PSEUDOURIDINE SYNTHASE"/>
    <property type="match status" value="1"/>
</dbReference>
<dbReference type="PANTHER" id="PTHR13767:SF2">
    <property type="entry name" value="PSEUDOURIDYLATE SYNTHASE TRUB1"/>
    <property type="match status" value="1"/>
</dbReference>
<evidence type="ECO:0000259" key="7">
    <source>
        <dbReference type="Pfam" id="PF16198"/>
    </source>
</evidence>
<dbReference type="GO" id="GO:0160148">
    <property type="term" value="F:tRNA pseudouridine(55) synthase activity"/>
    <property type="evidence" value="ECO:0007669"/>
    <property type="project" value="UniProtKB-EC"/>
</dbReference>
<evidence type="ECO:0000256" key="5">
    <source>
        <dbReference type="ARBA" id="ARBA00023235"/>
    </source>
</evidence>
<dbReference type="Gene3D" id="3.30.2350.10">
    <property type="entry name" value="Pseudouridine synthase"/>
    <property type="match status" value="1"/>
</dbReference>
<protein>
    <recommendedName>
        <fullName evidence="3">tRNA pseudouridine(55) synthase</fullName>
        <ecNumber evidence="3">5.4.99.25</ecNumber>
    </recommendedName>
</protein>
<evidence type="ECO:0000313" key="9">
    <source>
        <dbReference type="Proteomes" id="UP001151518"/>
    </source>
</evidence>
<name>A0A9W8G5Q6_9FUNG</name>
<feature type="domain" description="tRNA pseudouridylate synthase B C-terminal" evidence="7">
    <location>
        <begin position="279"/>
        <end position="318"/>
    </location>
</feature>
<dbReference type="Proteomes" id="UP001151518">
    <property type="component" value="Unassembled WGS sequence"/>
</dbReference>
<dbReference type="GO" id="GO:1990481">
    <property type="term" value="P:mRNA pseudouridine synthesis"/>
    <property type="evidence" value="ECO:0007669"/>
    <property type="project" value="TreeGrafter"/>
</dbReference>
<dbReference type="Pfam" id="PF01509">
    <property type="entry name" value="TruB_N"/>
    <property type="match status" value="1"/>
</dbReference>
<proteinExistence type="inferred from homology"/>
<reference evidence="8" key="1">
    <citation type="submission" date="2022-07" db="EMBL/GenBank/DDBJ databases">
        <title>Phylogenomic reconstructions and comparative analyses of Kickxellomycotina fungi.</title>
        <authorList>
            <person name="Reynolds N.K."/>
            <person name="Stajich J.E."/>
            <person name="Barry K."/>
            <person name="Grigoriev I.V."/>
            <person name="Crous P."/>
            <person name="Smith M.E."/>
        </authorList>
    </citation>
    <scope>NUCLEOTIDE SEQUENCE</scope>
    <source>
        <strain evidence="8">NRRL 3115</strain>
    </source>
</reference>
<evidence type="ECO:0000256" key="3">
    <source>
        <dbReference type="ARBA" id="ARBA00012787"/>
    </source>
</evidence>
<evidence type="ECO:0000256" key="1">
    <source>
        <dbReference type="ARBA" id="ARBA00001166"/>
    </source>
</evidence>
<dbReference type="SUPFAM" id="SSF55120">
    <property type="entry name" value="Pseudouridine synthase"/>
    <property type="match status" value="1"/>
</dbReference>
<dbReference type="EMBL" id="JANBTW010000040">
    <property type="protein sequence ID" value="KAJ2676430.1"/>
    <property type="molecule type" value="Genomic_DNA"/>
</dbReference>
<dbReference type="InterPro" id="IPR020103">
    <property type="entry name" value="PsdUridine_synth_cat_dom_sf"/>
</dbReference>
<dbReference type="InterPro" id="IPR032819">
    <property type="entry name" value="TruB_C"/>
</dbReference>
<evidence type="ECO:0000259" key="6">
    <source>
        <dbReference type="Pfam" id="PF01509"/>
    </source>
</evidence>
<comment type="caution">
    <text evidence="8">The sequence shown here is derived from an EMBL/GenBank/DDBJ whole genome shotgun (WGS) entry which is preliminary data.</text>
</comment>
<dbReference type="EC" id="5.4.99.25" evidence="3"/>
<dbReference type="GO" id="GO:0006400">
    <property type="term" value="P:tRNA modification"/>
    <property type="evidence" value="ECO:0007669"/>
    <property type="project" value="TreeGrafter"/>
</dbReference>
<dbReference type="Pfam" id="PF16198">
    <property type="entry name" value="TruB_C_2"/>
    <property type="match status" value="1"/>
</dbReference>